<comment type="caution">
    <text evidence="4">The sequence shown here is derived from an EMBL/GenBank/DDBJ whole genome shotgun (WGS) entry which is preliminary data.</text>
</comment>
<dbReference type="Proteomes" id="UP000003327">
    <property type="component" value="Unassembled WGS sequence"/>
</dbReference>
<dbReference type="InterPro" id="IPR010992">
    <property type="entry name" value="IHF-like_DNA-bd_dom_sf"/>
</dbReference>
<keyword evidence="5" id="KW-1185">Reference proteome</keyword>
<accession>C9MMH1</accession>
<dbReference type="EMBL" id="ACVA01000016">
    <property type="protein sequence ID" value="EEX19356.1"/>
    <property type="molecule type" value="Genomic_DNA"/>
</dbReference>
<sequence>MTMANKPIQFFLREQKLNIGKQAGKTVIVARSTGRHRVDFRNFCERIAKSTTFNAQEVAAVLNLASETARDIVANGDIVEFGDMGTLTPSFKSKAVETVEQFRAQQHIEKPVIKFLASAKYFTLNDVTYEQVAPKEKKEKKGKKDKKKAEGTESSGPVVGG</sequence>
<gene>
    <name evidence="4" type="ORF">HMPREF0973_00801</name>
</gene>
<dbReference type="STRING" id="649761.HMPREF0973_00801"/>
<dbReference type="HOGENOM" id="CLU_112331_4_0_10"/>
<evidence type="ECO:0000313" key="4">
    <source>
        <dbReference type="EMBL" id="EEX19356.1"/>
    </source>
</evidence>
<evidence type="ECO:0000256" key="1">
    <source>
        <dbReference type="ARBA" id="ARBA00023125"/>
    </source>
</evidence>
<name>C9MMH1_9BACT</name>
<evidence type="ECO:0000313" key="5">
    <source>
        <dbReference type="Proteomes" id="UP000003327"/>
    </source>
</evidence>
<feature type="domain" description="HU" evidence="3">
    <location>
        <begin position="19"/>
        <end position="121"/>
    </location>
</feature>
<evidence type="ECO:0000259" key="3">
    <source>
        <dbReference type="Pfam" id="PF18291"/>
    </source>
</evidence>
<keyword evidence="1 4" id="KW-0238">DNA-binding</keyword>
<dbReference type="AlphaFoldDB" id="C9MMH1"/>
<dbReference type="GO" id="GO:0003677">
    <property type="term" value="F:DNA binding"/>
    <property type="evidence" value="ECO:0007669"/>
    <property type="project" value="UniProtKB-KW"/>
</dbReference>
<reference evidence="4 5" key="1">
    <citation type="submission" date="2009-09" db="EMBL/GenBank/DDBJ databases">
        <authorList>
            <person name="Weinstock G."/>
            <person name="Sodergren E."/>
            <person name="Clifton S."/>
            <person name="Fulton L."/>
            <person name="Fulton B."/>
            <person name="Courtney L."/>
            <person name="Fronick C."/>
            <person name="Harrison M."/>
            <person name="Strong C."/>
            <person name="Farmer C."/>
            <person name="Delahaunty K."/>
            <person name="Markovic C."/>
            <person name="Hall O."/>
            <person name="Minx P."/>
            <person name="Tomlinson C."/>
            <person name="Mitreva M."/>
            <person name="Nelson J."/>
            <person name="Hou S."/>
            <person name="Wollam A."/>
            <person name="Pepin K.H."/>
            <person name="Johnson M."/>
            <person name="Bhonagiri V."/>
            <person name="Nash W.E."/>
            <person name="Warren W."/>
            <person name="Chinwalla A."/>
            <person name="Mardis E.R."/>
            <person name="Wilson R.K."/>
        </authorList>
    </citation>
    <scope>NUCLEOTIDE SEQUENCE [LARGE SCALE GENOMIC DNA]</scope>
    <source>
        <strain evidence="4 5">F0319</strain>
    </source>
</reference>
<dbReference type="InterPro" id="IPR041607">
    <property type="entry name" value="HU-HIG"/>
</dbReference>
<proteinExistence type="predicted"/>
<organism evidence="4 5">
    <name type="scientific">Prevotella veroralis F0319</name>
    <dbReference type="NCBI Taxonomy" id="649761"/>
    <lineage>
        <taxon>Bacteria</taxon>
        <taxon>Pseudomonadati</taxon>
        <taxon>Bacteroidota</taxon>
        <taxon>Bacteroidia</taxon>
        <taxon>Bacteroidales</taxon>
        <taxon>Prevotellaceae</taxon>
        <taxon>Prevotella</taxon>
    </lineage>
</organism>
<feature type="region of interest" description="Disordered" evidence="2">
    <location>
        <begin position="133"/>
        <end position="161"/>
    </location>
</feature>
<protein>
    <submittedName>
        <fullName evidence="4">Putative DNA-binding protein</fullName>
    </submittedName>
</protein>
<dbReference type="SUPFAM" id="SSF47729">
    <property type="entry name" value="IHF-like DNA-binding proteins"/>
    <property type="match status" value="1"/>
</dbReference>
<dbReference type="Pfam" id="PF18291">
    <property type="entry name" value="HU-HIG"/>
    <property type="match status" value="1"/>
</dbReference>
<evidence type="ECO:0000256" key="2">
    <source>
        <dbReference type="SAM" id="MobiDB-lite"/>
    </source>
</evidence>
<dbReference type="eggNOG" id="COG0776">
    <property type="taxonomic scope" value="Bacteria"/>
</dbReference>